<evidence type="ECO:0000256" key="1">
    <source>
        <dbReference type="SAM" id="MobiDB-lite"/>
    </source>
</evidence>
<dbReference type="Proteomes" id="UP000035054">
    <property type="component" value="Unassembled WGS sequence"/>
</dbReference>
<feature type="compositionally biased region" description="Pro residues" evidence="1">
    <location>
        <begin position="1"/>
        <end position="12"/>
    </location>
</feature>
<name>A0A6N3X7C2_9SYNE</name>
<evidence type="ECO:0000313" key="3">
    <source>
        <dbReference type="Proteomes" id="UP000035054"/>
    </source>
</evidence>
<organism evidence="2 3">
    <name type="scientific">Candidatus Synechococcus spongiarum 142</name>
    <dbReference type="NCBI Taxonomy" id="1608213"/>
    <lineage>
        <taxon>Bacteria</taxon>
        <taxon>Bacillati</taxon>
        <taxon>Cyanobacteriota</taxon>
        <taxon>Cyanophyceae</taxon>
        <taxon>Synechococcales</taxon>
        <taxon>Synechococcaceae</taxon>
        <taxon>Synechococcus</taxon>
    </lineage>
</organism>
<dbReference type="AlphaFoldDB" id="A0A6N3X7C2"/>
<feature type="region of interest" description="Disordered" evidence="1">
    <location>
        <begin position="1"/>
        <end position="26"/>
    </location>
</feature>
<protein>
    <submittedName>
        <fullName evidence="2">Uncharacterized protein</fullName>
    </submittedName>
</protein>
<dbReference type="EMBL" id="JXUO01000267">
    <property type="protein sequence ID" value="KKZ11833.1"/>
    <property type="molecule type" value="Genomic_DNA"/>
</dbReference>
<accession>A0A6N3X7C2</accession>
<reference evidence="2 3" key="1">
    <citation type="submission" date="2015-01" db="EMBL/GenBank/DDBJ databases">
        <title>Lifestyle Evolution in Cyanobacterial Symbionts of Sponges.</title>
        <authorList>
            <person name="Burgsdorf I."/>
            <person name="Slaby B.M."/>
            <person name="Handley K.M."/>
            <person name="Haber M."/>
            <person name="Blom J."/>
            <person name="Marshall C.W."/>
            <person name="Gilbert J.A."/>
            <person name="Hentschel U."/>
            <person name="Steindler L."/>
        </authorList>
    </citation>
    <scope>NUCLEOTIDE SEQUENCE [LARGE SCALE GENOMIC DNA]</scope>
    <source>
        <strain evidence="2">142</strain>
    </source>
</reference>
<comment type="caution">
    <text evidence="2">The sequence shown here is derived from an EMBL/GenBank/DDBJ whole genome shotgun (WGS) entry which is preliminary data.</text>
</comment>
<evidence type="ECO:0000313" key="2">
    <source>
        <dbReference type="EMBL" id="KKZ11833.1"/>
    </source>
</evidence>
<proteinExistence type="predicted"/>
<gene>
    <name evidence="2" type="ORF">TH68_08155</name>
</gene>
<sequence length="105" mass="11545">MVQPISPKPIGAPPDAYGHQQGGGRHGLIRPTTGLMNFILLIMSNPNASRHRCYLLDVGSFRWMGLNHDKRTQGNPAAEPSKDHYCWVVTVFECGAMGAQVTNTR</sequence>